<feature type="chain" id="PRO_5046416754" description="PET hydrolase/cutinase-like domain-containing protein" evidence="2">
    <location>
        <begin position="20"/>
        <end position="244"/>
    </location>
</feature>
<dbReference type="EMBL" id="BAABEY010000028">
    <property type="protein sequence ID" value="GAA4442901.1"/>
    <property type="molecule type" value="Genomic_DNA"/>
</dbReference>
<gene>
    <name evidence="4" type="ORF">GCM10023091_30500</name>
</gene>
<feature type="domain" description="PET hydrolase/cutinase-like" evidence="3">
    <location>
        <begin position="126"/>
        <end position="195"/>
    </location>
</feature>
<dbReference type="Pfam" id="PF12740">
    <property type="entry name" value="PETase"/>
    <property type="match status" value="1"/>
</dbReference>
<accession>A0ABP8M4M9</accession>
<evidence type="ECO:0000256" key="1">
    <source>
        <dbReference type="ARBA" id="ARBA00022729"/>
    </source>
</evidence>
<dbReference type="InterPro" id="IPR029058">
    <property type="entry name" value="AB_hydrolase_fold"/>
</dbReference>
<sequence>MIRFVFLVAIIAGALSAAAGCGAGGGNQPGDVTPGDASTDHYPYLVYLPKDYNASKKVYPLVVYLHGSSARGNHLALVKGAGLPRMAEDGAAFDFILVAPQCPTGKLWSSDDWSVPLLKEVAGKFRIDKDRIYLTGVSMGGGGVFDVAKQHPGTFAALAPLCAWASDTFQLCKLKDVPVWTFHGTEDHVVPVAETDQKVKVLKDCGGQVKYTRLKGEGHAIHFVYDPANEYRLLEWLLSHSRKK</sequence>
<evidence type="ECO:0000256" key="2">
    <source>
        <dbReference type="SAM" id="SignalP"/>
    </source>
</evidence>
<dbReference type="SUPFAM" id="SSF53474">
    <property type="entry name" value="alpha/beta-Hydrolases"/>
    <property type="match status" value="1"/>
</dbReference>
<dbReference type="InterPro" id="IPR041127">
    <property type="entry name" value="PET_hydrolase/cutinase-like"/>
</dbReference>
<feature type="signal peptide" evidence="2">
    <location>
        <begin position="1"/>
        <end position="19"/>
    </location>
</feature>
<keyword evidence="5" id="KW-1185">Reference proteome</keyword>
<dbReference type="PANTHER" id="PTHR43037">
    <property type="entry name" value="UNNAMED PRODUCT-RELATED"/>
    <property type="match status" value="1"/>
</dbReference>
<keyword evidence="1 2" id="KW-0732">Signal</keyword>
<dbReference type="Gene3D" id="3.40.50.1820">
    <property type="entry name" value="alpha/beta hydrolase"/>
    <property type="match status" value="1"/>
</dbReference>
<evidence type="ECO:0000313" key="5">
    <source>
        <dbReference type="Proteomes" id="UP001501508"/>
    </source>
</evidence>
<proteinExistence type="predicted"/>
<dbReference type="Proteomes" id="UP001501508">
    <property type="component" value="Unassembled WGS sequence"/>
</dbReference>
<reference evidence="5" key="1">
    <citation type="journal article" date="2019" name="Int. J. Syst. Evol. Microbiol.">
        <title>The Global Catalogue of Microorganisms (GCM) 10K type strain sequencing project: providing services to taxonomists for standard genome sequencing and annotation.</title>
        <authorList>
            <consortium name="The Broad Institute Genomics Platform"/>
            <consortium name="The Broad Institute Genome Sequencing Center for Infectious Disease"/>
            <person name="Wu L."/>
            <person name="Ma J."/>
        </authorList>
    </citation>
    <scope>NUCLEOTIDE SEQUENCE [LARGE SCALE GENOMIC DNA]</scope>
    <source>
        <strain evidence="5">JCM 31920</strain>
    </source>
</reference>
<evidence type="ECO:0000259" key="3">
    <source>
        <dbReference type="Pfam" id="PF12740"/>
    </source>
</evidence>
<organism evidence="4 5">
    <name type="scientific">Ravibacter arvi</name>
    <dbReference type="NCBI Taxonomy" id="2051041"/>
    <lineage>
        <taxon>Bacteria</taxon>
        <taxon>Pseudomonadati</taxon>
        <taxon>Bacteroidota</taxon>
        <taxon>Cytophagia</taxon>
        <taxon>Cytophagales</taxon>
        <taxon>Spirosomataceae</taxon>
        <taxon>Ravibacter</taxon>
    </lineage>
</organism>
<comment type="caution">
    <text evidence="4">The sequence shown here is derived from an EMBL/GenBank/DDBJ whole genome shotgun (WGS) entry which is preliminary data.</text>
</comment>
<name>A0ABP8M4M9_9BACT</name>
<dbReference type="PROSITE" id="PS51257">
    <property type="entry name" value="PROKAR_LIPOPROTEIN"/>
    <property type="match status" value="1"/>
</dbReference>
<protein>
    <recommendedName>
        <fullName evidence="3">PET hydrolase/cutinase-like domain-containing protein</fullName>
    </recommendedName>
</protein>
<dbReference type="RefSeq" id="WP_345030720.1">
    <property type="nucleotide sequence ID" value="NZ_BAABEY010000028.1"/>
</dbReference>
<dbReference type="InterPro" id="IPR050955">
    <property type="entry name" value="Plant_Biomass_Hydrol_Est"/>
</dbReference>
<dbReference type="PANTHER" id="PTHR43037:SF1">
    <property type="entry name" value="BLL1128 PROTEIN"/>
    <property type="match status" value="1"/>
</dbReference>
<evidence type="ECO:0000313" key="4">
    <source>
        <dbReference type="EMBL" id="GAA4442901.1"/>
    </source>
</evidence>